<evidence type="ECO:0008006" key="3">
    <source>
        <dbReference type="Google" id="ProtNLM"/>
    </source>
</evidence>
<dbReference type="Proteomes" id="UP000428328">
    <property type="component" value="Chromosome"/>
</dbReference>
<dbReference type="KEGG" id="psel:GM415_17775"/>
<dbReference type="EMBL" id="CP046400">
    <property type="protein sequence ID" value="QGY41892.1"/>
    <property type="molecule type" value="Genomic_DNA"/>
</dbReference>
<protein>
    <recommendedName>
        <fullName evidence="3">Ethanolamine utilization protein</fullName>
    </recommendedName>
</protein>
<dbReference type="AlphaFoldDB" id="A0A6I6JNT1"/>
<proteinExistence type="predicted"/>
<name>A0A6I6JNT1_9BACT</name>
<organism evidence="1 2">
    <name type="scientific">Pseudodesulfovibrio cashew</name>
    <dbReference type="NCBI Taxonomy" id="2678688"/>
    <lineage>
        <taxon>Bacteria</taxon>
        <taxon>Pseudomonadati</taxon>
        <taxon>Thermodesulfobacteriota</taxon>
        <taxon>Desulfovibrionia</taxon>
        <taxon>Desulfovibrionales</taxon>
        <taxon>Desulfovibrionaceae</taxon>
    </lineage>
</organism>
<sequence length="198" mass="22067">MTNFDLQDLARRIAREVLNRLQEGEPAPCVLVLAERSCELAEKVRASMGDGYDYFFLGEETPECDPHRYVLPGLSCVAMAQLAVGGASEEVAARVLGLLLRGKRVEVLEYEHRAFDGTAPHALYSLYESHVETLTGYGLVPLEKVKPERVCCREMLVTEDVVERHDGVSVLMVPKTALVTPLAYDAARDREMTIRKCL</sequence>
<accession>A0A6I6JNT1</accession>
<dbReference type="RefSeq" id="WP_158950578.1">
    <property type="nucleotide sequence ID" value="NZ_CP046400.1"/>
</dbReference>
<gene>
    <name evidence="1" type="ORF">GM415_17775</name>
</gene>
<reference evidence="1 2" key="1">
    <citation type="submission" date="2019-11" db="EMBL/GenBank/DDBJ databases">
        <authorList>
            <person name="Zheng R.K."/>
            <person name="Sun C.M."/>
        </authorList>
    </citation>
    <scope>NUCLEOTIDE SEQUENCE [LARGE SCALE GENOMIC DNA]</scope>
    <source>
        <strain evidence="1 2">SRB007</strain>
    </source>
</reference>
<evidence type="ECO:0000313" key="2">
    <source>
        <dbReference type="Proteomes" id="UP000428328"/>
    </source>
</evidence>
<keyword evidence="2" id="KW-1185">Reference proteome</keyword>
<evidence type="ECO:0000313" key="1">
    <source>
        <dbReference type="EMBL" id="QGY41892.1"/>
    </source>
</evidence>